<sequence length="706" mass="75470">MSSAITVAGKLRSLSVQELTQLLTLRPDLANPAPRSLPDLAERATTAASTRAAVESLDAWQLRVLTAAVALGDVPRRNIVMACTPDTACPPTQADVDTTLDDLGNILLLLEDHDTVHVVGAAAGLLGPFPAGLAPRSTTVIDDVPGRLAAAGPAVIPVIERLAWSPTGRLPHANRPLSPQDATTPVELALAHHLLRPVDDHTVILPREVALHARRGRLFPDVVAPQPPAWPEAQDPDRVNTAAIGTALEAVSAMSALLEAVDHMHPARLRNGGMARRDGFKALSRVCRREDGWFHLWLAVSADLLGADARGWLPSQASDHWSESALWQRWLALHDAWLTMTGAPGQLSNSLDAPSPATAQTWRREIATQIASAPVGTPIDTEKVSERLAWFHPTWPVAEAHEVIDAVLHEASLLGVIALGCRSRLADDRSDPGMPEPGTDLILQSDLTVVAPGPLTPAMSRDLALLADRESTGVAGVRRFSRSSLRRGLDAGWTREQVRGWWAEHSMTEVPQGLLILLDDVVRDHGRVSVSAASCLIEVDDPASAEILLRSDQASELGLRRVAPTLLIAQAEPEVTLAALRAQGLAPVARDQHGTVLNSPTPARFRTPAREPTSEPVDPQTVAEALVASTEPSANSTDEIASLLREAQSHGAWIRLDHVDDSGQARQSVVRVLAVASGAARCVHRGGGGMQIIPLPRMVRARLENA</sequence>
<feature type="region of interest" description="Disordered" evidence="1">
    <location>
        <begin position="593"/>
        <end position="618"/>
    </location>
</feature>
<dbReference type="AlphaFoldDB" id="A0A239WEM6"/>
<dbReference type="Proteomes" id="UP000215332">
    <property type="component" value="Chromosome 1"/>
</dbReference>
<evidence type="ECO:0000259" key="2">
    <source>
        <dbReference type="Pfam" id="PF13625"/>
    </source>
</evidence>
<dbReference type="KEGG" id="cgrn:4412665_00815"/>
<proteinExistence type="predicted"/>
<evidence type="ECO:0000313" key="3">
    <source>
        <dbReference type="EMBL" id="SNV32556.1"/>
    </source>
</evidence>
<accession>A0A239WEM6</accession>
<dbReference type="Pfam" id="PF13625">
    <property type="entry name" value="Helicase_C_3"/>
    <property type="match status" value="1"/>
</dbReference>
<evidence type="ECO:0000256" key="1">
    <source>
        <dbReference type="SAM" id="MobiDB-lite"/>
    </source>
</evidence>
<dbReference type="RefSeq" id="WP_095140964.1">
    <property type="nucleotide sequence ID" value="NZ_LT906441.1"/>
</dbReference>
<organism evidence="3 4">
    <name type="scientific">Cutibacterium granulosum</name>
    <dbReference type="NCBI Taxonomy" id="33011"/>
    <lineage>
        <taxon>Bacteria</taxon>
        <taxon>Bacillati</taxon>
        <taxon>Actinomycetota</taxon>
        <taxon>Actinomycetes</taxon>
        <taxon>Propionibacteriales</taxon>
        <taxon>Propionibacteriaceae</taxon>
        <taxon>Cutibacterium</taxon>
    </lineage>
</organism>
<name>A0A239WEM6_9ACTN</name>
<dbReference type="InterPro" id="IPR032830">
    <property type="entry name" value="XPB/Ssl2_N"/>
</dbReference>
<evidence type="ECO:0000313" key="4">
    <source>
        <dbReference type="Proteomes" id="UP000215332"/>
    </source>
</evidence>
<protein>
    <recommendedName>
        <fullName evidence="2">Helicase XPB/Ssl2 N-terminal domain-containing protein</fullName>
    </recommendedName>
</protein>
<feature type="domain" description="Helicase XPB/Ssl2 N-terminal" evidence="2">
    <location>
        <begin position="441"/>
        <end position="563"/>
    </location>
</feature>
<gene>
    <name evidence="3" type="ORF">SAMEA4412665_00815</name>
</gene>
<reference evidence="3 4" key="1">
    <citation type="submission" date="2017-06" db="EMBL/GenBank/DDBJ databases">
        <authorList>
            <consortium name="Pathogen Informatics"/>
        </authorList>
    </citation>
    <scope>NUCLEOTIDE SEQUENCE [LARGE SCALE GENOMIC DNA]</scope>
    <source>
        <strain evidence="3 4">NCTC11865</strain>
    </source>
</reference>
<dbReference type="EMBL" id="LT906441">
    <property type="protein sequence ID" value="SNV32556.1"/>
    <property type="molecule type" value="Genomic_DNA"/>
</dbReference>
<dbReference type="eggNOG" id="COG2378">
    <property type="taxonomic scope" value="Bacteria"/>
</dbReference>